<comment type="cofactor">
    <cofactor evidence="1">
        <name>pyridoxal 5'-phosphate</name>
        <dbReference type="ChEBI" id="CHEBI:597326"/>
    </cofactor>
</comment>
<dbReference type="Pfam" id="PF00291">
    <property type="entry name" value="PALP"/>
    <property type="match status" value="1"/>
</dbReference>
<dbReference type="PANTHER" id="PTHR10314">
    <property type="entry name" value="CYSTATHIONINE BETA-SYNTHASE"/>
    <property type="match status" value="1"/>
</dbReference>
<comment type="similarity">
    <text evidence="2">Belongs to the cysteine synthase/cystathionine beta-synthase family.</text>
</comment>
<dbReference type="CDD" id="cd01561">
    <property type="entry name" value="CBS_like"/>
    <property type="match status" value="1"/>
</dbReference>
<dbReference type="InterPro" id="IPR001216">
    <property type="entry name" value="P-phosphate_BS"/>
</dbReference>
<dbReference type="SUPFAM" id="SSF53686">
    <property type="entry name" value="Tryptophan synthase beta subunit-like PLP-dependent enzymes"/>
    <property type="match status" value="1"/>
</dbReference>
<dbReference type="InterPro" id="IPR050214">
    <property type="entry name" value="Cys_Synth/Cystath_Beta-Synth"/>
</dbReference>
<evidence type="ECO:0000256" key="6">
    <source>
        <dbReference type="ARBA" id="ARBA00023192"/>
    </source>
</evidence>
<evidence type="ECO:0000313" key="9">
    <source>
        <dbReference type="EMBL" id="MFD1736672.1"/>
    </source>
</evidence>
<proteinExistence type="inferred from homology"/>
<evidence type="ECO:0000256" key="1">
    <source>
        <dbReference type="ARBA" id="ARBA00001933"/>
    </source>
</evidence>
<protein>
    <recommendedName>
        <fullName evidence="7">O-acetylserine (thiol)-lyase</fullName>
    </recommendedName>
</protein>
<dbReference type="InterPro" id="IPR005856">
    <property type="entry name" value="Cys_synth"/>
</dbReference>
<accession>A0ABW4LNI2</accession>
<organism evidence="9 10">
    <name type="scientific">Bacillus salitolerans</name>
    <dbReference type="NCBI Taxonomy" id="1437434"/>
    <lineage>
        <taxon>Bacteria</taxon>
        <taxon>Bacillati</taxon>
        <taxon>Bacillota</taxon>
        <taxon>Bacilli</taxon>
        <taxon>Bacillales</taxon>
        <taxon>Bacillaceae</taxon>
        <taxon>Bacillus</taxon>
    </lineage>
</organism>
<evidence type="ECO:0000313" key="10">
    <source>
        <dbReference type="Proteomes" id="UP001597214"/>
    </source>
</evidence>
<dbReference type="InterPro" id="IPR001926">
    <property type="entry name" value="TrpB-like_PALP"/>
</dbReference>
<reference evidence="10" key="1">
    <citation type="journal article" date="2019" name="Int. J. Syst. Evol. Microbiol.">
        <title>The Global Catalogue of Microorganisms (GCM) 10K type strain sequencing project: providing services to taxonomists for standard genome sequencing and annotation.</title>
        <authorList>
            <consortium name="The Broad Institute Genomics Platform"/>
            <consortium name="The Broad Institute Genome Sequencing Center for Infectious Disease"/>
            <person name="Wu L."/>
            <person name="Ma J."/>
        </authorList>
    </citation>
    <scope>NUCLEOTIDE SEQUENCE [LARGE SCALE GENOMIC DNA]</scope>
    <source>
        <strain evidence="10">CCUG 49339</strain>
    </source>
</reference>
<keyword evidence="6" id="KW-0198">Cysteine biosynthesis</keyword>
<evidence type="ECO:0000256" key="7">
    <source>
        <dbReference type="ARBA" id="ARBA00030296"/>
    </source>
</evidence>
<dbReference type="NCBIfam" id="TIGR01136">
    <property type="entry name" value="cysKM"/>
    <property type="match status" value="1"/>
</dbReference>
<gene>
    <name evidence="9" type="ORF">ACFSCX_08840</name>
</gene>
<feature type="domain" description="Tryptophan synthase beta chain-like PALP" evidence="8">
    <location>
        <begin position="9"/>
        <end position="292"/>
    </location>
</feature>
<evidence type="ECO:0000256" key="5">
    <source>
        <dbReference type="ARBA" id="ARBA00022898"/>
    </source>
</evidence>
<keyword evidence="3" id="KW-0028">Amino-acid biosynthesis</keyword>
<comment type="caution">
    <text evidence="9">The sequence shown here is derived from an EMBL/GenBank/DDBJ whole genome shotgun (WGS) entry which is preliminary data.</text>
</comment>
<dbReference type="RefSeq" id="WP_377927835.1">
    <property type="nucleotide sequence ID" value="NZ_JBHUEM010000009.1"/>
</dbReference>
<evidence type="ECO:0000259" key="8">
    <source>
        <dbReference type="Pfam" id="PF00291"/>
    </source>
</evidence>
<evidence type="ECO:0000256" key="4">
    <source>
        <dbReference type="ARBA" id="ARBA00022679"/>
    </source>
</evidence>
<dbReference type="PROSITE" id="PS00901">
    <property type="entry name" value="CYS_SYNTHASE"/>
    <property type="match status" value="1"/>
</dbReference>
<sequence>MALYKNVHELIGNTPLVELTKFNLPEGVRLFAKLEFFNPGGSVKDRLGMELLQHALDTGKVREGGTIIEPTAGNTGIGLALAAIGRNINVMFCIPEKFSMEKQELMKALGATIVHTPTSEGMKGAIRKAQELLEEIPGSYCPQQFGNPANPETYYKTLGPELWKDLNGHIDIFVAGAGTGGTFMGTAKYLKEKNPTIKTVIVEPEGSILNGGESGPHKTEGIGMEFLPDYMDRSYFNSIHTVLDVDAFDLVKELAQREGLLVGSSAGAALYACLQEAKHATPGTNIVTIFADSSERYLSKKIYEGGI</sequence>
<keyword evidence="10" id="KW-1185">Reference proteome</keyword>
<evidence type="ECO:0000256" key="3">
    <source>
        <dbReference type="ARBA" id="ARBA00022605"/>
    </source>
</evidence>
<dbReference type="Gene3D" id="3.40.50.1100">
    <property type="match status" value="2"/>
</dbReference>
<evidence type="ECO:0000256" key="2">
    <source>
        <dbReference type="ARBA" id="ARBA00007103"/>
    </source>
</evidence>
<dbReference type="EMBL" id="JBHUEM010000009">
    <property type="protein sequence ID" value="MFD1736672.1"/>
    <property type="molecule type" value="Genomic_DNA"/>
</dbReference>
<dbReference type="InterPro" id="IPR036052">
    <property type="entry name" value="TrpB-like_PALP_sf"/>
</dbReference>
<keyword evidence="5" id="KW-0663">Pyridoxal phosphate</keyword>
<dbReference type="Proteomes" id="UP001597214">
    <property type="component" value="Unassembled WGS sequence"/>
</dbReference>
<name>A0ABW4LNI2_9BACI</name>
<keyword evidence="4" id="KW-0808">Transferase</keyword>